<protein>
    <submittedName>
        <fullName evidence="2">Uncharacterized protein</fullName>
    </submittedName>
</protein>
<accession>A0A9Q1Q455</accession>
<comment type="caution">
    <text evidence="2">The sequence shown here is derived from an EMBL/GenBank/DDBJ whole genome shotgun (WGS) entry which is preliminary data.</text>
</comment>
<evidence type="ECO:0000256" key="1">
    <source>
        <dbReference type="SAM" id="MobiDB-lite"/>
    </source>
</evidence>
<dbReference type="OrthoDB" id="671678at2759"/>
<sequence length="286" mass="32499">MDDRHNGISPQRVAAWVRHNRGRILEAHQQKALSDSEEEESSGSDGQTPSPIADHVRETFKWHLRRASHPPCRSPKITRTCVRASLFLRQRKRRATLTFLRSSRPHFMLCWNDTVELSMPLPKDYHSLHPYFDLDMAEVFAFDFHIPELTQAVFYAMVLNDVVVLGVSCVIMADTLTSVMECLNWVFLNPGAPTCSDIQDRPRTHFPNPKVVASLKGPALEKKYLLLAGYRFVLLEADAMVNKPPSKCIVMYQVASSCDVMFPLHSVIVDILNKYELVPAQIVPKS</sequence>
<organism evidence="2 3">
    <name type="scientific">Carnegiea gigantea</name>
    <dbReference type="NCBI Taxonomy" id="171969"/>
    <lineage>
        <taxon>Eukaryota</taxon>
        <taxon>Viridiplantae</taxon>
        <taxon>Streptophyta</taxon>
        <taxon>Embryophyta</taxon>
        <taxon>Tracheophyta</taxon>
        <taxon>Spermatophyta</taxon>
        <taxon>Magnoliopsida</taxon>
        <taxon>eudicotyledons</taxon>
        <taxon>Gunneridae</taxon>
        <taxon>Pentapetalae</taxon>
        <taxon>Caryophyllales</taxon>
        <taxon>Cactineae</taxon>
        <taxon>Cactaceae</taxon>
        <taxon>Cactoideae</taxon>
        <taxon>Echinocereeae</taxon>
        <taxon>Carnegiea</taxon>
    </lineage>
</organism>
<dbReference type="Proteomes" id="UP001153076">
    <property type="component" value="Unassembled WGS sequence"/>
</dbReference>
<reference evidence="2" key="1">
    <citation type="submission" date="2022-04" db="EMBL/GenBank/DDBJ databases">
        <title>Carnegiea gigantea Genome sequencing and assembly v2.</title>
        <authorList>
            <person name="Copetti D."/>
            <person name="Sanderson M.J."/>
            <person name="Burquez A."/>
            <person name="Wojciechowski M.F."/>
        </authorList>
    </citation>
    <scope>NUCLEOTIDE SEQUENCE</scope>
    <source>
        <strain evidence="2">SGP5-SGP5p</strain>
        <tissue evidence="2">Aerial part</tissue>
    </source>
</reference>
<proteinExistence type="predicted"/>
<feature type="region of interest" description="Disordered" evidence="1">
    <location>
        <begin position="28"/>
        <end position="52"/>
    </location>
</feature>
<evidence type="ECO:0000313" key="2">
    <source>
        <dbReference type="EMBL" id="KAJ8428578.1"/>
    </source>
</evidence>
<dbReference type="AlphaFoldDB" id="A0A9Q1Q455"/>
<gene>
    <name evidence="2" type="ORF">Cgig2_031372</name>
</gene>
<keyword evidence="3" id="KW-1185">Reference proteome</keyword>
<name>A0A9Q1Q455_9CARY</name>
<dbReference type="EMBL" id="JAKOGI010000992">
    <property type="protein sequence ID" value="KAJ8428578.1"/>
    <property type="molecule type" value="Genomic_DNA"/>
</dbReference>
<evidence type="ECO:0000313" key="3">
    <source>
        <dbReference type="Proteomes" id="UP001153076"/>
    </source>
</evidence>